<evidence type="ECO:0000313" key="2">
    <source>
        <dbReference type="Proteomes" id="UP000326939"/>
    </source>
</evidence>
<reference evidence="2" key="1">
    <citation type="journal article" date="2019" name="Gigascience">
        <title>De novo genome assembly of the endangered Acer yangbiense, a plant species with extremely small populations endemic to Yunnan Province, China.</title>
        <authorList>
            <person name="Yang J."/>
            <person name="Wariss H.M."/>
            <person name="Tao L."/>
            <person name="Zhang R."/>
            <person name="Yun Q."/>
            <person name="Hollingsworth P."/>
            <person name="Dao Z."/>
            <person name="Luo G."/>
            <person name="Guo H."/>
            <person name="Ma Y."/>
            <person name="Sun W."/>
        </authorList>
    </citation>
    <scope>NUCLEOTIDE SEQUENCE [LARGE SCALE GENOMIC DNA]</scope>
    <source>
        <strain evidence="2">cv. br00</strain>
    </source>
</reference>
<keyword evidence="2" id="KW-1185">Reference proteome</keyword>
<dbReference type="PANTHER" id="PTHR22881">
    <property type="entry name" value="BROMODOMAIN CONTAINING PROTEIN"/>
    <property type="match status" value="1"/>
</dbReference>
<dbReference type="Proteomes" id="UP000326939">
    <property type="component" value="Chromosome 19"/>
</dbReference>
<protein>
    <submittedName>
        <fullName evidence="1">Uncharacterized protein</fullName>
    </submittedName>
</protein>
<proteinExistence type="predicted"/>
<gene>
    <name evidence="1" type="ORF">DKX38_029961</name>
</gene>
<accession>A0A5N5J634</accession>
<organism evidence="1 2">
    <name type="scientific">Salix brachista</name>
    <dbReference type="NCBI Taxonomy" id="2182728"/>
    <lineage>
        <taxon>Eukaryota</taxon>
        <taxon>Viridiplantae</taxon>
        <taxon>Streptophyta</taxon>
        <taxon>Embryophyta</taxon>
        <taxon>Tracheophyta</taxon>
        <taxon>Spermatophyta</taxon>
        <taxon>Magnoliopsida</taxon>
        <taxon>eudicotyledons</taxon>
        <taxon>Gunneridae</taxon>
        <taxon>Pentapetalae</taxon>
        <taxon>rosids</taxon>
        <taxon>fabids</taxon>
        <taxon>Malpighiales</taxon>
        <taxon>Salicaceae</taxon>
        <taxon>Saliceae</taxon>
        <taxon>Salix</taxon>
    </lineage>
</organism>
<name>A0A5N5J634_9ROSI</name>
<dbReference type="EMBL" id="VDCV01000019">
    <property type="protein sequence ID" value="KAB5512933.1"/>
    <property type="molecule type" value="Genomic_DNA"/>
</dbReference>
<dbReference type="AlphaFoldDB" id="A0A5N5J634"/>
<dbReference type="InterPro" id="IPR051831">
    <property type="entry name" value="Bromodomain_contain_prot"/>
</dbReference>
<comment type="caution">
    <text evidence="1">The sequence shown here is derived from an EMBL/GenBank/DDBJ whole genome shotgun (WGS) entry which is preliminary data.</text>
</comment>
<sequence length="208" mass="23040">MPTAMSSTTATFVDHPMLVELDELNDGTCMQHLVDYHDDEVVGLDKISKLLNTYTQVIVVSKMASTTTGKPQSDRVLFTVLAFICLQEDGNPMDDGASIETDQPANPSLQRMPKKQTLEFILDILQRRDTQEIFAQPVDPDEVGNRFFFAVYTELKQLALFPSTMMLTVFASMKGNAPNTASSFPLQSFSALCLPFSTGSEAYSFILC</sequence>
<dbReference type="PANTHER" id="PTHR22881:SF26">
    <property type="entry name" value="BROMODOMAIN CONTAINING PROTEIN, EXPRESSED"/>
    <property type="match status" value="1"/>
</dbReference>
<evidence type="ECO:0000313" key="1">
    <source>
        <dbReference type="EMBL" id="KAB5512933.1"/>
    </source>
</evidence>